<reference evidence="1" key="1">
    <citation type="journal article" date="2018" name="J. Ind. Microbiol. Biotechnol.">
        <title>Genome mining reveals uncommon alkylpyrones as type III PKS products from myxobacteria.</title>
        <authorList>
            <person name="Hug J.J."/>
            <person name="Panter F."/>
            <person name="Krug D."/>
            <person name="Muller R."/>
        </authorList>
    </citation>
    <scope>NUCLEOTIDE SEQUENCE</scope>
    <source>
        <strain evidence="1">MCy8375</strain>
    </source>
</reference>
<dbReference type="EMBL" id="MH908875">
    <property type="protein sequence ID" value="AYM52475.1"/>
    <property type="molecule type" value="Genomic_DNA"/>
</dbReference>
<dbReference type="PROSITE" id="PS51257">
    <property type="entry name" value="PROKAR_LIPOPROTEIN"/>
    <property type="match status" value="1"/>
</dbReference>
<sequence length="275" mass="29242">MKKRMLGVGLLGLMACSQGSGNVTFTTYGEDFIEKEIPAEDFEDGWTVKYSKFLVTLGELKVADHGGEVAAESAGAKVFDVHKPGPVTVVRFSALPAADWDEVSYAIAPSASAEAGNVSAADVNLLKANGWSVYMEGTATKGAVTKRFAWGFPSNTLYEHCEHPDLGEGLTVPNGGEETVQLTIHGDHLFFDDLQSPDAKMRFDALAAADKLGISGADGEVTLEELAQVDLTELPAGQYGTGGAANVRNLRDFVTALVRTVGHFRGEGECSPRVR</sequence>
<evidence type="ECO:0008006" key="2">
    <source>
        <dbReference type="Google" id="ProtNLM"/>
    </source>
</evidence>
<organism evidence="1">
    <name type="scientific">Archangium gephyra</name>
    <dbReference type="NCBI Taxonomy" id="48"/>
    <lineage>
        <taxon>Bacteria</taxon>
        <taxon>Pseudomonadati</taxon>
        <taxon>Myxococcota</taxon>
        <taxon>Myxococcia</taxon>
        <taxon>Myxococcales</taxon>
        <taxon>Cystobacterineae</taxon>
        <taxon>Archangiaceae</taxon>
        <taxon>Archangium</taxon>
    </lineage>
</organism>
<accession>A0A3Q8I1G6</accession>
<evidence type="ECO:0000313" key="1">
    <source>
        <dbReference type="EMBL" id="AYM52475.1"/>
    </source>
</evidence>
<proteinExistence type="predicted"/>
<protein>
    <recommendedName>
        <fullName evidence="2">Lipoprotein</fullName>
    </recommendedName>
</protein>
<dbReference type="AlphaFoldDB" id="A0A3Q8I1G6"/>
<name>A0A3Q8I1G6_9BACT</name>